<comment type="caution">
    <text evidence="3">The sequence shown here is derived from an EMBL/GenBank/DDBJ whole genome shotgun (WGS) entry which is preliminary data.</text>
</comment>
<gene>
    <name evidence="3" type="ORF">LIN78_02360</name>
</gene>
<dbReference type="EMBL" id="JAJBZT010000001">
    <property type="protein sequence ID" value="MCB6182396.1"/>
    <property type="molecule type" value="Genomic_DNA"/>
</dbReference>
<accession>A0ABS8D321</accession>
<keyword evidence="4" id="KW-1185">Reference proteome</keyword>
<feature type="transmembrane region" description="Helical" evidence="1">
    <location>
        <begin position="142"/>
        <end position="163"/>
    </location>
</feature>
<dbReference type="PIRSF" id="PIRSF016919">
    <property type="entry name" value="HupE_UreJ"/>
    <property type="match status" value="1"/>
</dbReference>
<evidence type="ECO:0000313" key="4">
    <source>
        <dbReference type="Proteomes" id="UP001165395"/>
    </source>
</evidence>
<proteinExistence type="predicted"/>
<dbReference type="Proteomes" id="UP001165395">
    <property type="component" value="Unassembled WGS sequence"/>
</dbReference>
<evidence type="ECO:0000313" key="3">
    <source>
        <dbReference type="EMBL" id="MCB6182396.1"/>
    </source>
</evidence>
<protein>
    <submittedName>
        <fullName evidence="3">HupE/UreJ family protein</fullName>
    </submittedName>
</protein>
<feature type="transmembrane region" description="Helical" evidence="1">
    <location>
        <begin position="63"/>
        <end position="84"/>
    </location>
</feature>
<dbReference type="InterPro" id="IPR007038">
    <property type="entry name" value="HupE_UreJ"/>
</dbReference>
<reference evidence="3" key="1">
    <citation type="submission" date="2021-10" db="EMBL/GenBank/DDBJ databases">
        <title>The complete genome sequence of Leeia sp. TBRC 13508.</title>
        <authorList>
            <person name="Charoenyingcharoen P."/>
            <person name="Yukphan P."/>
        </authorList>
    </citation>
    <scope>NUCLEOTIDE SEQUENCE</scope>
    <source>
        <strain evidence="3">TBRC 13508</strain>
    </source>
</reference>
<feature type="transmembrane region" description="Helical" evidence="1">
    <location>
        <begin position="90"/>
        <end position="109"/>
    </location>
</feature>
<name>A0ABS8D321_9NEIS</name>
<evidence type="ECO:0000256" key="2">
    <source>
        <dbReference type="SAM" id="SignalP"/>
    </source>
</evidence>
<organism evidence="3 4">
    <name type="scientific">Leeia speluncae</name>
    <dbReference type="NCBI Taxonomy" id="2884804"/>
    <lineage>
        <taxon>Bacteria</taxon>
        <taxon>Pseudomonadati</taxon>
        <taxon>Pseudomonadota</taxon>
        <taxon>Betaproteobacteria</taxon>
        <taxon>Neisseriales</taxon>
        <taxon>Leeiaceae</taxon>
        <taxon>Leeia</taxon>
    </lineage>
</organism>
<dbReference type="Pfam" id="PF04955">
    <property type="entry name" value="HupE_UreJ"/>
    <property type="match status" value="1"/>
</dbReference>
<feature type="signal peptide" evidence="2">
    <location>
        <begin position="1"/>
        <end position="21"/>
    </location>
</feature>
<feature type="chain" id="PRO_5045640292" evidence="2">
    <location>
        <begin position="22"/>
        <end position="192"/>
    </location>
</feature>
<dbReference type="RefSeq" id="WP_227178078.1">
    <property type="nucleotide sequence ID" value="NZ_JAJBZT010000001.1"/>
</dbReference>
<keyword evidence="2" id="KW-0732">Signal</keyword>
<keyword evidence="1" id="KW-0812">Transmembrane</keyword>
<evidence type="ECO:0000256" key="1">
    <source>
        <dbReference type="SAM" id="Phobius"/>
    </source>
</evidence>
<sequence>MKLWKYLPAVAMGAMATVASAHPGHAETVSFLTGALHPLTGLDHLLVMFGVGVWAAQQEKSASLAIPVTFVLVMMLSGIAGYLGVTLPRVETGIASSVVLIGLLVAFAIRLPAWIGMLMTTVFAVFHGHAHGSEYSESHGFWLYGLGFALVTAALHASGYLVGYRFSQNRRAVAVGGVLMATAGVVMLSQTI</sequence>
<keyword evidence="1" id="KW-0472">Membrane</keyword>
<keyword evidence="1" id="KW-1133">Transmembrane helix</keyword>